<feature type="transmembrane region" description="Helical" evidence="6">
    <location>
        <begin position="306"/>
        <end position="329"/>
    </location>
</feature>
<evidence type="ECO:0008006" key="9">
    <source>
        <dbReference type="Google" id="ProtNLM"/>
    </source>
</evidence>
<dbReference type="InterPro" id="IPR050833">
    <property type="entry name" value="Poly_Biosynth_Transport"/>
</dbReference>
<dbReference type="Pfam" id="PF01943">
    <property type="entry name" value="Polysacc_synt"/>
    <property type="match status" value="1"/>
</dbReference>
<feature type="transmembrane region" description="Helical" evidence="6">
    <location>
        <begin position="395"/>
        <end position="417"/>
    </location>
</feature>
<dbReference type="PANTHER" id="PTHR30250:SF11">
    <property type="entry name" value="O-ANTIGEN TRANSPORTER-RELATED"/>
    <property type="match status" value="1"/>
</dbReference>
<comment type="subcellular location">
    <subcellularLocation>
        <location evidence="1">Cell membrane</location>
        <topology evidence="1">Multi-pass membrane protein</topology>
    </subcellularLocation>
</comment>
<feature type="transmembrane region" description="Helical" evidence="6">
    <location>
        <begin position="370"/>
        <end position="389"/>
    </location>
</feature>
<proteinExistence type="predicted"/>
<feature type="transmembrane region" description="Helical" evidence="6">
    <location>
        <begin position="131"/>
        <end position="152"/>
    </location>
</feature>
<feature type="transmembrane region" description="Helical" evidence="6">
    <location>
        <begin position="341"/>
        <end position="358"/>
    </location>
</feature>
<comment type="caution">
    <text evidence="7">The sequence shown here is derived from an EMBL/GenBank/DDBJ whole genome shotgun (WGS) entry which is preliminary data.</text>
</comment>
<sequence>MNLLRKINGNALIKDSFWAIFGNIVLRGLSVVSGIFVARLLGSDSYGVFTTLKGLLLTVTVFSTMGLGYSATKFFAEYLTLNRGLLKSLYRYIIKITILFSAIIALILFASSDWYAKELLKDESLSFSVKVLAISIVFNALSFTQIGVISGLKKFKELSILNVVIGILSFVITLILSYFWGFEGSIYSLLGTSLVNYIANEIFLNRTLNHNEHSIDKVDRNLKRLIMRETFPVALQEISFTLASWLSSILLIKYSNYTDVANYNIAMQWNAIILFIPGALRNVILSHLSINSNEKEKRRSVMKQTILINLISTGIPAIFVLLFASFIVALYGTAYSGLKELITVALFITIPMSISNVFSQAFMTINKNWLMFSIRAIRDILTILIFILLTKSDLVTAPIAMLYSSLVCSTITLLVFIKIYNSKLANL</sequence>
<evidence type="ECO:0000313" key="7">
    <source>
        <dbReference type="EMBL" id="RKF32475.1"/>
    </source>
</evidence>
<accession>A0A420FHT1</accession>
<keyword evidence="8" id="KW-1185">Reference proteome</keyword>
<reference evidence="7 8" key="1">
    <citation type="submission" date="2016-07" db="EMBL/GenBank/DDBJ databases">
        <title>Genome analysis of Sphingobacterium siyangense T12B17.</title>
        <authorList>
            <person name="Xu D."/>
            <person name="Su Y."/>
            <person name="Zheng S."/>
        </authorList>
    </citation>
    <scope>NUCLEOTIDE SEQUENCE [LARGE SCALE GENOMIC DNA]</scope>
    <source>
        <strain evidence="7 8">T12B17</strain>
    </source>
</reference>
<evidence type="ECO:0000256" key="3">
    <source>
        <dbReference type="ARBA" id="ARBA00022692"/>
    </source>
</evidence>
<evidence type="ECO:0000256" key="2">
    <source>
        <dbReference type="ARBA" id="ARBA00022475"/>
    </source>
</evidence>
<feature type="transmembrane region" description="Helical" evidence="6">
    <location>
        <begin position="159"/>
        <end position="180"/>
    </location>
</feature>
<protein>
    <recommendedName>
        <fullName evidence="9">O-antigen/teichoic acid export membrane protein</fullName>
    </recommendedName>
</protein>
<keyword evidence="3 6" id="KW-0812">Transmembrane</keyword>
<gene>
    <name evidence="7" type="ORF">BCY89_14960</name>
</gene>
<keyword evidence="4 6" id="KW-1133">Transmembrane helix</keyword>
<dbReference type="GO" id="GO:0005886">
    <property type="term" value="C:plasma membrane"/>
    <property type="evidence" value="ECO:0007669"/>
    <property type="project" value="UniProtKB-SubCell"/>
</dbReference>
<organism evidence="7 8">
    <name type="scientific">Sphingobacterium siyangense</name>
    <dbReference type="NCBI Taxonomy" id="459529"/>
    <lineage>
        <taxon>Bacteria</taxon>
        <taxon>Pseudomonadati</taxon>
        <taxon>Bacteroidota</taxon>
        <taxon>Sphingobacteriia</taxon>
        <taxon>Sphingobacteriales</taxon>
        <taxon>Sphingobacteriaceae</taxon>
        <taxon>Sphingobacterium</taxon>
    </lineage>
</organism>
<evidence type="ECO:0000313" key="8">
    <source>
        <dbReference type="Proteomes" id="UP000286402"/>
    </source>
</evidence>
<name>A0A420FHT1_9SPHI</name>
<dbReference type="PANTHER" id="PTHR30250">
    <property type="entry name" value="PST FAMILY PREDICTED COLANIC ACID TRANSPORTER"/>
    <property type="match status" value="1"/>
</dbReference>
<dbReference type="EMBL" id="MCAQ01000027">
    <property type="protein sequence ID" value="RKF32475.1"/>
    <property type="molecule type" value="Genomic_DNA"/>
</dbReference>
<feature type="transmembrane region" description="Helical" evidence="6">
    <location>
        <begin position="20"/>
        <end position="42"/>
    </location>
</feature>
<keyword evidence="2" id="KW-1003">Cell membrane</keyword>
<evidence type="ECO:0000256" key="6">
    <source>
        <dbReference type="SAM" id="Phobius"/>
    </source>
</evidence>
<keyword evidence="5 6" id="KW-0472">Membrane</keyword>
<feature type="transmembrane region" description="Helical" evidence="6">
    <location>
        <begin position="54"/>
        <end position="71"/>
    </location>
</feature>
<feature type="transmembrane region" description="Helical" evidence="6">
    <location>
        <begin position="92"/>
        <end position="111"/>
    </location>
</feature>
<dbReference type="InterPro" id="IPR002797">
    <property type="entry name" value="Polysacc_synth"/>
</dbReference>
<dbReference type="AlphaFoldDB" id="A0A420FHT1"/>
<evidence type="ECO:0000256" key="4">
    <source>
        <dbReference type="ARBA" id="ARBA00022989"/>
    </source>
</evidence>
<evidence type="ECO:0000256" key="5">
    <source>
        <dbReference type="ARBA" id="ARBA00023136"/>
    </source>
</evidence>
<dbReference type="Proteomes" id="UP000286402">
    <property type="component" value="Unassembled WGS sequence"/>
</dbReference>
<dbReference type="RefSeq" id="WP_120335742.1">
    <property type="nucleotide sequence ID" value="NZ_MCAQ01000027.1"/>
</dbReference>
<feature type="transmembrane region" description="Helical" evidence="6">
    <location>
        <begin position="266"/>
        <end position="285"/>
    </location>
</feature>
<evidence type="ECO:0000256" key="1">
    <source>
        <dbReference type="ARBA" id="ARBA00004651"/>
    </source>
</evidence>